<dbReference type="PANTHER" id="PTHR46411:SF3">
    <property type="entry name" value="AAA+ ATPASE DOMAIN-CONTAINING PROTEIN"/>
    <property type="match status" value="1"/>
</dbReference>
<evidence type="ECO:0000259" key="2">
    <source>
        <dbReference type="SMART" id="SM00382"/>
    </source>
</evidence>
<comment type="caution">
    <text evidence="3">The sequence shown here is derived from an EMBL/GenBank/DDBJ whole genome shotgun (WGS) entry which is preliminary data.</text>
</comment>
<accession>A0A5M3MVW4</accession>
<dbReference type="InterPro" id="IPR027417">
    <property type="entry name" value="P-loop_NTPase"/>
</dbReference>
<dbReference type="Proteomes" id="UP000053558">
    <property type="component" value="Unassembled WGS sequence"/>
</dbReference>
<dbReference type="GO" id="GO:0016887">
    <property type="term" value="F:ATP hydrolysis activity"/>
    <property type="evidence" value="ECO:0007669"/>
    <property type="project" value="InterPro"/>
</dbReference>
<keyword evidence="3" id="KW-0378">Hydrolase</keyword>
<dbReference type="InterPro" id="IPR054289">
    <property type="entry name" value="DUF7025"/>
</dbReference>
<dbReference type="GeneID" id="19210165"/>
<evidence type="ECO:0000313" key="3">
    <source>
        <dbReference type="EMBL" id="EIW82855.1"/>
    </source>
</evidence>
<dbReference type="OMA" id="AIWQKFF"/>
<dbReference type="OrthoDB" id="10042665at2759"/>
<reference evidence="4" key="1">
    <citation type="journal article" date="2012" name="Science">
        <title>The Paleozoic origin of enzymatic lignin decomposition reconstructed from 31 fungal genomes.</title>
        <authorList>
            <person name="Floudas D."/>
            <person name="Binder M."/>
            <person name="Riley R."/>
            <person name="Barry K."/>
            <person name="Blanchette R.A."/>
            <person name="Henrissat B."/>
            <person name="Martinez A.T."/>
            <person name="Otillar R."/>
            <person name="Spatafora J.W."/>
            <person name="Yadav J.S."/>
            <person name="Aerts A."/>
            <person name="Benoit I."/>
            <person name="Boyd A."/>
            <person name="Carlson A."/>
            <person name="Copeland A."/>
            <person name="Coutinho P.M."/>
            <person name="de Vries R.P."/>
            <person name="Ferreira P."/>
            <person name="Findley K."/>
            <person name="Foster B."/>
            <person name="Gaskell J."/>
            <person name="Glotzer D."/>
            <person name="Gorecki P."/>
            <person name="Heitman J."/>
            <person name="Hesse C."/>
            <person name="Hori C."/>
            <person name="Igarashi K."/>
            <person name="Jurgens J.A."/>
            <person name="Kallen N."/>
            <person name="Kersten P."/>
            <person name="Kohler A."/>
            <person name="Kuees U."/>
            <person name="Kumar T.K.A."/>
            <person name="Kuo A."/>
            <person name="LaButti K."/>
            <person name="Larrondo L.F."/>
            <person name="Lindquist E."/>
            <person name="Ling A."/>
            <person name="Lombard V."/>
            <person name="Lucas S."/>
            <person name="Lundell T."/>
            <person name="Martin R."/>
            <person name="McLaughlin D.J."/>
            <person name="Morgenstern I."/>
            <person name="Morin E."/>
            <person name="Murat C."/>
            <person name="Nagy L.G."/>
            <person name="Nolan M."/>
            <person name="Ohm R.A."/>
            <person name="Patyshakuliyeva A."/>
            <person name="Rokas A."/>
            <person name="Ruiz-Duenas F.J."/>
            <person name="Sabat G."/>
            <person name="Salamov A."/>
            <person name="Samejima M."/>
            <person name="Schmutz J."/>
            <person name="Slot J.C."/>
            <person name="St John F."/>
            <person name="Stenlid J."/>
            <person name="Sun H."/>
            <person name="Sun S."/>
            <person name="Syed K."/>
            <person name="Tsang A."/>
            <person name="Wiebenga A."/>
            <person name="Young D."/>
            <person name="Pisabarro A."/>
            <person name="Eastwood D.C."/>
            <person name="Martin F."/>
            <person name="Cullen D."/>
            <person name="Grigoriev I.V."/>
            <person name="Hibbett D.S."/>
        </authorList>
    </citation>
    <scope>NUCLEOTIDE SEQUENCE [LARGE SCALE GENOMIC DNA]</scope>
    <source>
        <strain evidence="4">RWD-64-598 SS2</strain>
    </source>
</reference>
<dbReference type="SMART" id="SM00382">
    <property type="entry name" value="AAA"/>
    <property type="match status" value="1"/>
</dbReference>
<dbReference type="PANTHER" id="PTHR46411">
    <property type="entry name" value="FAMILY ATPASE, PUTATIVE-RELATED"/>
    <property type="match status" value="1"/>
</dbReference>
<feature type="compositionally biased region" description="Pro residues" evidence="1">
    <location>
        <begin position="15"/>
        <end position="46"/>
    </location>
</feature>
<name>A0A5M3MVW4_CONPW</name>
<keyword evidence="4" id="KW-1185">Reference proteome</keyword>
<evidence type="ECO:0000313" key="4">
    <source>
        <dbReference type="Proteomes" id="UP000053558"/>
    </source>
</evidence>
<proteinExistence type="predicted"/>
<feature type="region of interest" description="Disordered" evidence="1">
    <location>
        <begin position="1"/>
        <end position="58"/>
    </location>
</feature>
<sequence length="701" mass="80280">MSWFPPPNRQRNYSPAPPAPMPPPPAAAWMPPPSPPPLPPSPPPMPGSFKKKNKGPVDIEKTQVQEERFLRRYQTWDGFMQNWVPYDPTEEEVVVPRSDHHNYFYLNIRYPSDGGKQEFVLSEFSDILRDYLRVVMGGNFLMYNVDPQTSLAKFVFHVEDFKTSIKDARDALSKPNMAYEALQGIAYDVGFCEESEETAPAETYRDHLSKVVEQLDVLLRVVQKEYENIDEELTLQTSHGQIAYHLLEYYFKKGLEYVAEGSKGHMIAFTLTNAFHTVRSNANGWDNTTTDQQQFMIQGTSYEWNGYSYGSSTVCYLIDKYWETRPLSVLQCQILTDDMRSTLKERGRKYVALSGFQYMMYDNCRVVVDRRAWDQQSGSPRFVSTCDAIEELSEDKLHLLPSTVFGFNLRNKAWDEFDIFQLKPIQFDDMAWDHLVLDPDTKLLIKSLVSATVNKNINTKIMSDVITGKGGGLIAVLHGTPGTGKTLTAEAIAEHLRRPLYVVNSMELSTEPFELEERLKKVLELSHMWNAILLIDEADVFLEQRSLNELGRNSLVSVALRLFEYHKGVLFLTTNRIQTFDDAFLSRFSIAIKYPDLDHPSRFAIWQKFFELAEDAAHDPVSDDEKQDFQVEGIRGRPLVPLQEIDELAKYPFNGRTIKNIVRTSQALALSANEPLTPKHVKIVVRAQEKFMNDFAAVRGA</sequence>
<protein>
    <submittedName>
        <fullName evidence="3">P-loop containing nucleoside triphosphate hydrolase protein</fullName>
    </submittedName>
</protein>
<dbReference type="RefSeq" id="XP_007766507.1">
    <property type="nucleotide sequence ID" value="XM_007768317.1"/>
</dbReference>
<dbReference type="AlphaFoldDB" id="A0A5M3MVW4"/>
<dbReference type="CDD" id="cd19481">
    <property type="entry name" value="RecA-like_protease"/>
    <property type="match status" value="1"/>
</dbReference>
<dbReference type="GO" id="GO:0005524">
    <property type="term" value="F:ATP binding"/>
    <property type="evidence" value="ECO:0007669"/>
    <property type="project" value="InterPro"/>
</dbReference>
<dbReference type="Pfam" id="PF22942">
    <property type="entry name" value="DUF7025"/>
    <property type="match status" value="1"/>
</dbReference>
<dbReference type="InterPro" id="IPR003593">
    <property type="entry name" value="AAA+_ATPase"/>
</dbReference>
<feature type="domain" description="AAA+ ATPase" evidence="2">
    <location>
        <begin position="471"/>
        <end position="596"/>
    </location>
</feature>
<gene>
    <name evidence="3" type="ORF">CONPUDRAFT_81019</name>
</gene>
<dbReference type="EMBL" id="JH711576">
    <property type="protein sequence ID" value="EIW82855.1"/>
    <property type="molecule type" value="Genomic_DNA"/>
</dbReference>
<dbReference type="SUPFAM" id="SSF52540">
    <property type="entry name" value="P-loop containing nucleoside triphosphate hydrolases"/>
    <property type="match status" value="1"/>
</dbReference>
<dbReference type="Pfam" id="PF00004">
    <property type="entry name" value="AAA"/>
    <property type="match status" value="1"/>
</dbReference>
<dbReference type="Gene3D" id="3.40.50.300">
    <property type="entry name" value="P-loop containing nucleotide triphosphate hydrolases"/>
    <property type="match status" value="1"/>
</dbReference>
<organism evidence="3 4">
    <name type="scientific">Coniophora puteana (strain RWD-64-598)</name>
    <name type="common">Brown rot fungus</name>
    <dbReference type="NCBI Taxonomy" id="741705"/>
    <lineage>
        <taxon>Eukaryota</taxon>
        <taxon>Fungi</taxon>
        <taxon>Dikarya</taxon>
        <taxon>Basidiomycota</taxon>
        <taxon>Agaricomycotina</taxon>
        <taxon>Agaricomycetes</taxon>
        <taxon>Agaricomycetidae</taxon>
        <taxon>Boletales</taxon>
        <taxon>Coniophorineae</taxon>
        <taxon>Coniophoraceae</taxon>
        <taxon>Coniophora</taxon>
    </lineage>
</organism>
<dbReference type="KEGG" id="cput:CONPUDRAFT_81019"/>
<dbReference type="InterPro" id="IPR003959">
    <property type="entry name" value="ATPase_AAA_core"/>
</dbReference>
<evidence type="ECO:0000256" key="1">
    <source>
        <dbReference type="SAM" id="MobiDB-lite"/>
    </source>
</evidence>